<dbReference type="AlphaFoldDB" id="A0A4Q7AFX2"/>
<evidence type="ECO:0000313" key="2">
    <source>
        <dbReference type="Proteomes" id="UP000293863"/>
    </source>
</evidence>
<protein>
    <submittedName>
        <fullName evidence="1">Uncharacterized protein</fullName>
    </submittedName>
</protein>
<comment type="caution">
    <text evidence="1">The sequence shown here is derived from an EMBL/GenBank/DDBJ whole genome shotgun (WGS) entry which is preliminary data.</text>
</comment>
<dbReference type="EMBL" id="SGSQ01000016">
    <property type="protein sequence ID" value="RZG45773.1"/>
    <property type="molecule type" value="Genomic_DNA"/>
</dbReference>
<evidence type="ECO:0000313" key="1">
    <source>
        <dbReference type="EMBL" id="RZG45773.1"/>
    </source>
</evidence>
<proteinExistence type="predicted"/>
<dbReference type="Proteomes" id="UP000293863">
    <property type="component" value="Unassembled WGS sequence"/>
</dbReference>
<accession>A0A4Q7AFX2</accession>
<reference evidence="1 2" key="1">
    <citation type="submission" date="2019-02" db="EMBL/GenBank/DDBJ databases">
        <title>The Batch Genome Submission of Acinetobacter spp. strains.</title>
        <authorList>
            <person name="Qin J."/>
            <person name="Hu Y."/>
            <person name="Ye H."/>
            <person name="Wei L."/>
            <person name="Feng Y."/>
            <person name="Zong Z."/>
        </authorList>
    </citation>
    <scope>NUCLEOTIDE SEQUENCE [LARGE SCALE GENOMIC DNA]</scope>
    <source>
        <strain evidence="1 2">WCHAW060049</strain>
    </source>
</reference>
<gene>
    <name evidence="1" type="ORF">EXU28_11190</name>
</gene>
<sequence length="206" mass="23822">MPEYATQENTIQQIRENFSKKHFIIRFIKNLFLRSKKPKWMDANDPLNAQYKHQSLLLNHGNIVWAAVVQANSLLFQDGPLNHPAHIIYSPTDNFDHNPEYLSEVASKIYSLKNTIPDDTQLNELAEMVTNEKERGLNWQLPSAFTNSPIRSTTFVFAREHSPNRKLSIKLIPILIHPSTPVCMMVPSIFWTPKFTKEWTGLNPIL</sequence>
<dbReference type="RefSeq" id="WP_130168571.1">
    <property type="nucleotide sequence ID" value="NZ_SGSQ01000016.1"/>
</dbReference>
<organism evidence="1 2">
    <name type="scientific">Acinetobacter wuhouensis</name>
    <dbReference type="NCBI Taxonomy" id="1879050"/>
    <lineage>
        <taxon>Bacteria</taxon>
        <taxon>Pseudomonadati</taxon>
        <taxon>Pseudomonadota</taxon>
        <taxon>Gammaproteobacteria</taxon>
        <taxon>Moraxellales</taxon>
        <taxon>Moraxellaceae</taxon>
        <taxon>Acinetobacter</taxon>
    </lineage>
</organism>
<keyword evidence="2" id="KW-1185">Reference proteome</keyword>
<name>A0A4Q7AFX2_9GAMM</name>